<dbReference type="PANTHER" id="PTHR42783:SF3">
    <property type="entry name" value="GLUTAMATE SYNTHASE [NADPH] SMALL CHAIN-RELATED"/>
    <property type="match status" value="1"/>
</dbReference>
<dbReference type="GO" id="GO:0051536">
    <property type="term" value="F:iron-sulfur cluster binding"/>
    <property type="evidence" value="ECO:0007669"/>
    <property type="project" value="InterPro"/>
</dbReference>
<gene>
    <name evidence="3" type="ORF">MNBD_PLANCTO03-1646</name>
</gene>
<dbReference type="InterPro" id="IPR036188">
    <property type="entry name" value="FAD/NAD-bd_sf"/>
</dbReference>
<dbReference type="SUPFAM" id="SSF51971">
    <property type="entry name" value="Nucleotide-binding domain"/>
    <property type="match status" value="1"/>
</dbReference>
<reference evidence="3" key="1">
    <citation type="submission" date="2018-06" db="EMBL/GenBank/DDBJ databases">
        <authorList>
            <person name="Zhirakovskaya E."/>
        </authorList>
    </citation>
    <scope>NUCLEOTIDE SEQUENCE</scope>
</reference>
<feature type="domain" description="Dihydroprymidine dehydrogenase" evidence="2">
    <location>
        <begin position="19"/>
        <end position="128"/>
    </location>
</feature>
<dbReference type="Gene3D" id="1.10.1060.10">
    <property type="entry name" value="Alpha-helical ferredoxin"/>
    <property type="match status" value="1"/>
</dbReference>
<dbReference type="AlphaFoldDB" id="A0A3B1DP86"/>
<dbReference type="PANTHER" id="PTHR42783">
    <property type="entry name" value="GLUTAMATE SYNTHASE [NADPH] SMALL CHAIN"/>
    <property type="match status" value="1"/>
</dbReference>
<evidence type="ECO:0000259" key="2">
    <source>
        <dbReference type="Pfam" id="PF14691"/>
    </source>
</evidence>
<dbReference type="Pfam" id="PF14691">
    <property type="entry name" value="Fer4_20"/>
    <property type="match status" value="1"/>
</dbReference>
<dbReference type="InterPro" id="IPR028261">
    <property type="entry name" value="DPD_II"/>
</dbReference>
<name>A0A3B1DP86_9ZZZZ</name>
<dbReference type="GO" id="GO:0016491">
    <property type="term" value="F:oxidoreductase activity"/>
    <property type="evidence" value="ECO:0007669"/>
    <property type="project" value="InterPro"/>
</dbReference>
<evidence type="ECO:0000313" key="3">
    <source>
        <dbReference type="EMBL" id="VAX42592.1"/>
    </source>
</evidence>
<accession>A0A3B1DP86</accession>
<dbReference type="Pfam" id="PF07992">
    <property type="entry name" value="Pyr_redox_2"/>
    <property type="match status" value="1"/>
</dbReference>
<dbReference type="Gene3D" id="3.50.50.60">
    <property type="entry name" value="FAD/NAD(P)-binding domain"/>
    <property type="match status" value="2"/>
</dbReference>
<feature type="domain" description="FAD/NAD(P)-binding" evidence="1">
    <location>
        <begin position="144"/>
        <end position="450"/>
    </location>
</feature>
<dbReference type="InterPro" id="IPR009051">
    <property type="entry name" value="Helical_ferredxn"/>
</dbReference>
<dbReference type="InterPro" id="IPR006004">
    <property type="entry name" value="SudA-like"/>
</dbReference>
<organism evidence="3">
    <name type="scientific">hydrothermal vent metagenome</name>
    <dbReference type="NCBI Taxonomy" id="652676"/>
    <lineage>
        <taxon>unclassified sequences</taxon>
        <taxon>metagenomes</taxon>
        <taxon>ecological metagenomes</taxon>
    </lineage>
</organism>
<dbReference type="InterPro" id="IPR023753">
    <property type="entry name" value="FAD/NAD-binding_dom"/>
</dbReference>
<dbReference type="SUPFAM" id="SSF46548">
    <property type="entry name" value="alpha-helical ferredoxin"/>
    <property type="match status" value="1"/>
</dbReference>
<dbReference type="EMBL" id="UOGK01000721">
    <property type="protein sequence ID" value="VAX42592.1"/>
    <property type="molecule type" value="Genomic_DNA"/>
</dbReference>
<dbReference type="PRINTS" id="PR00419">
    <property type="entry name" value="ADXRDTASE"/>
</dbReference>
<protein>
    <submittedName>
        <fullName evidence="3">NADH-dependent reduced ferredoxin:NADP+ oxidoreductase subunit B</fullName>
    </submittedName>
</protein>
<dbReference type="NCBIfam" id="TIGR01316">
    <property type="entry name" value="gltA"/>
    <property type="match status" value="1"/>
</dbReference>
<evidence type="ECO:0000259" key="1">
    <source>
        <dbReference type="Pfam" id="PF07992"/>
    </source>
</evidence>
<sequence>MPVKRTDKTTMPERNPGTRAHDFVEVNEGYGLSHALFEAERCLRCQDPICIEGCPVRIPIDEFIHKIAARDLDGAAQILRGANPLSAICGRVCPQEVQCELKCHMGNRFRPVAIGHLERFVSDWAREHAATVEGGPTKPWRKEKVAVVGSGPSGLVCAGELARLGHPVTVYEALHAPGGVLRYGIPEFRLPNDVLDSEIDSLRSLGVVFENNIIIGKTLTLDQLFDEMGYSAVYVGTGAGLPKFLKIPGESLNGVYSANEFLTRINLMHAAAFPRADTPMHVGKRVAVIGSGNTAMDCVRSALRMGAEEGLVVYRRSENEMTARVEEYHHAIEEGVKYHWLTNPIEILGNEDGWVTGLKCVKMKLGEPDDSGRARPIPIEGSEFVIPLDTVVLSIGTSPNPLLTKTNKDIKTTSWGGLVVDHTTAETSRRHVYAGGDAVTGAATVILAAGAGKRAAHGIHEDLVGTPCGAKNECV</sequence>
<proteinExistence type="predicted"/>